<accession>A0ABT6S1E2</accession>
<dbReference type="EMBL" id="JASCIR010000051">
    <property type="protein sequence ID" value="MDI3390509.1"/>
    <property type="molecule type" value="Genomic_DNA"/>
</dbReference>
<gene>
    <name evidence="2" type="ORF">QIS99_30585</name>
</gene>
<feature type="region of interest" description="Disordered" evidence="1">
    <location>
        <begin position="1"/>
        <end position="75"/>
    </location>
</feature>
<dbReference type="Proteomes" id="UP001224661">
    <property type="component" value="Unassembled WGS sequence"/>
</dbReference>
<reference evidence="2 3" key="1">
    <citation type="submission" date="2023-05" db="EMBL/GenBank/DDBJ databases">
        <title>Draft genome sequence of Streptomyces sp. B-S-A8 isolated from a cave soil in Thailand.</title>
        <authorList>
            <person name="Chamroensaksri N."/>
            <person name="Muangham S."/>
        </authorList>
    </citation>
    <scope>NUCLEOTIDE SEQUENCE [LARGE SCALE GENOMIC DNA]</scope>
    <source>
        <strain evidence="2 3">B-S-A8</strain>
    </source>
</reference>
<proteinExistence type="predicted"/>
<organism evidence="2 3">
    <name type="scientific">Streptomyces solicavernae</name>
    <dbReference type="NCBI Taxonomy" id="3043614"/>
    <lineage>
        <taxon>Bacteria</taxon>
        <taxon>Bacillati</taxon>
        <taxon>Actinomycetota</taxon>
        <taxon>Actinomycetes</taxon>
        <taxon>Kitasatosporales</taxon>
        <taxon>Streptomycetaceae</taxon>
        <taxon>Streptomyces</taxon>
    </lineage>
</organism>
<protein>
    <submittedName>
        <fullName evidence="2">Uncharacterized protein</fullName>
    </submittedName>
</protein>
<name>A0ABT6S1E2_9ACTN</name>
<keyword evidence="3" id="KW-1185">Reference proteome</keyword>
<sequence>MPALLSLGVVRGVEAGPEEEGFGDEGGPPGDGFEPGVDDGLLRGGAEEDGFGPLGVPPPAEDGDPPVLVDPRAPVSPVDGAVGEVGIAPPSPRGAVFDVSEIVGVGAELVCVGVGEARLSIWVPMPGPFGDDPFSFDGAGVGAD</sequence>
<evidence type="ECO:0000313" key="2">
    <source>
        <dbReference type="EMBL" id="MDI3390509.1"/>
    </source>
</evidence>
<dbReference type="RefSeq" id="WP_282516997.1">
    <property type="nucleotide sequence ID" value="NZ_JASCIR010000051.1"/>
</dbReference>
<evidence type="ECO:0000256" key="1">
    <source>
        <dbReference type="SAM" id="MobiDB-lite"/>
    </source>
</evidence>
<evidence type="ECO:0000313" key="3">
    <source>
        <dbReference type="Proteomes" id="UP001224661"/>
    </source>
</evidence>
<comment type="caution">
    <text evidence="2">The sequence shown here is derived from an EMBL/GenBank/DDBJ whole genome shotgun (WGS) entry which is preliminary data.</text>
</comment>